<accession>A0A439D505</accession>
<evidence type="ECO:0000313" key="10">
    <source>
        <dbReference type="Proteomes" id="UP000286045"/>
    </source>
</evidence>
<evidence type="ECO:0000256" key="6">
    <source>
        <dbReference type="ARBA" id="ARBA00023033"/>
    </source>
</evidence>
<proteinExistence type="inferred from homology"/>
<comment type="similarity">
    <text evidence="2">Belongs to the paxM FAD-dependent monooxygenase family.</text>
</comment>
<feature type="domain" description="FAD-binding" evidence="8">
    <location>
        <begin position="17"/>
        <end position="364"/>
    </location>
</feature>
<keyword evidence="4" id="KW-0274">FAD</keyword>
<dbReference type="PANTHER" id="PTHR13789:SF238">
    <property type="entry name" value="PUTATIVE (AFU_ORTHOLOGUE AFUA_2G01680)-RELATED"/>
    <property type="match status" value="1"/>
</dbReference>
<dbReference type="InterPro" id="IPR036188">
    <property type="entry name" value="FAD/NAD-bd_sf"/>
</dbReference>
<dbReference type="Pfam" id="PF01494">
    <property type="entry name" value="FAD_binding_3"/>
    <property type="match status" value="1"/>
</dbReference>
<dbReference type="STRING" id="363999.A0A439D505"/>
<dbReference type="SUPFAM" id="SSF51905">
    <property type="entry name" value="FAD/NAD(P)-binding domain"/>
    <property type="match status" value="1"/>
</dbReference>
<keyword evidence="5" id="KW-0560">Oxidoreductase</keyword>
<organism evidence="9 10">
    <name type="scientific">Xylaria grammica</name>
    <dbReference type="NCBI Taxonomy" id="363999"/>
    <lineage>
        <taxon>Eukaryota</taxon>
        <taxon>Fungi</taxon>
        <taxon>Dikarya</taxon>
        <taxon>Ascomycota</taxon>
        <taxon>Pezizomycotina</taxon>
        <taxon>Sordariomycetes</taxon>
        <taxon>Xylariomycetidae</taxon>
        <taxon>Xylariales</taxon>
        <taxon>Xylariaceae</taxon>
        <taxon>Xylaria</taxon>
    </lineage>
</organism>
<evidence type="ECO:0000256" key="7">
    <source>
        <dbReference type="SAM" id="MobiDB-lite"/>
    </source>
</evidence>
<dbReference type="GO" id="GO:0004497">
    <property type="term" value="F:monooxygenase activity"/>
    <property type="evidence" value="ECO:0007669"/>
    <property type="project" value="UniProtKB-KW"/>
</dbReference>
<dbReference type="AlphaFoldDB" id="A0A439D505"/>
<keyword evidence="6" id="KW-0503">Monooxygenase</keyword>
<feature type="region of interest" description="Disordered" evidence="7">
    <location>
        <begin position="368"/>
        <end position="404"/>
    </location>
</feature>
<dbReference type="Gene3D" id="3.50.50.60">
    <property type="entry name" value="FAD/NAD(P)-binding domain"/>
    <property type="match status" value="1"/>
</dbReference>
<keyword evidence="3" id="KW-0285">Flavoprotein</keyword>
<dbReference type="EMBL" id="RYZI01000152">
    <property type="protein sequence ID" value="RWA09489.1"/>
    <property type="molecule type" value="Genomic_DNA"/>
</dbReference>
<dbReference type="InterPro" id="IPR050493">
    <property type="entry name" value="FAD-dep_Monooxygenase_BioMet"/>
</dbReference>
<dbReference type="GO" id="GO:0071949">
    <property type="term" value="F:FAD binding"/>
    <property type="evidence" value="ECO:0007669"/>
    <property type="project" value="InterPro"/>
</dbReference>
<dbReference type="InterPro" id="IPR002938">
    <property type="entry name" value="FAD-bd"/>
</dbReference>
<evidence type="ECO:0000256" key="1">
    <source>
        <dbReference type="ARBA" id="ARBA00005179"/>
    </source>
</evidence>
<evidence type="ECO:0000256" key="2">
    <source>
        <dbReference type="ARBA" id="ARBA00007992"/>
    </source>
</evidence>
<evidence type="ECO:0000313" key="9">
    <source>
        <dbReference type="EMBL" id="RWA09489.1"/>
    </source>
</evidence>
<protein>
    <recommendedName>
        <fullName evidence="8">FAD-binding domain-containing protein</fullName>
    </recommendedName>
</protein>
<dbReference type="SUPFAM" id="SSF54373">
    <property type="entry name" value="FAD-linked reductases, C-terminal domain"/>
    <property type="match status" value="1"/>
</dbReference>
<gene>
    <name evidence="9" type="ORF">EKO27_g5608</name>
</gene>
<dbReference type="Proteomes" id="UP000286045">
    <property type="component" value="Unassembled WGS sequence"/>
</dbReference>
<comment type="pathway">
    <text evidence="1">Secondary metabolite biosynthesis.</text>
</comment>
<keyword evidence="10" id="KW-1185">Reference proteome</keyword>
<evidence type="ECO:0000256" key="3">
    <source>
        <dbReference type="ARBA" id="ARBA00022630"/>
    </source>
</evidence>
<feature type="compositionally biased region" description="Basic and acidic residues" evidence="7">
    <location>
        <begin position="379"/>
        <end position="395"/>
    </location>
</feature>
<reference evidence="9 10" key="1">
    <citation type="submission" date="2018-12" db="EMBL/GenBank/DDBJ databases">
        <title>Draft genome sequence of Xylaria grammica IHI A82.</title>
        <authorList>
            <person name="Buettner E."/>
            <person name="Kellner H."/>
        </authorList>
    </citation>
    <scope>NUCLEOTIDE SEQUENCE [LARGE SCALE GENOMIC DNA]</scope>
    <source>
        <strain evidence="9 10">IHI A82</strain>
    </source>
</reference>
<dbReference type="PRINTS" id="PR00420">
    <property type="entry name" value="RNGMNOXGNASE"/>
</dbReference>
<evidence type="ECO:0000256" key="5">
    <source>
        <dbReference type="ARBA" id="ARBA00023002"/>
    </source>
</evidence>
<evidence type="ECO:0000256" key="4">
    <source>
        <dbReference type="ARBA" id="ARBA00022827"/>
    </source>
</evidence>
<evidence type="ECO:0000259" key="8">
    <source>
        <dbReference type="Pfam" id="PF01494"/>
    </source>
</evidence>
<sequence length="430" mass="48583">MDDRSPITSIPFSQCRLHVLIVGGGLFGLAAAISIACAGHQTTVLETHSGPHEVGAGLQSSPNSTRLWAKWGMSNVLRSLAAAPTGLQINDFNGRLLAQRHNYDVEVERRYGSQLWTVHRVDLQKALVNRAYELGIGIEYSSRVDDIDLARPSVRTQDGQLHSGDVVVIAEGVWSTHRPDVVGKPVYPEPTGDMAYRMTIDYEQLEGHDDLQAWMQEMKIRIWIGPGAHAVAYPVRQSSQMNIVLLVQDDFKKGQAPKAVGDVAEMREHFDCWDPILIKMLGVARTVQKWRLMQLPPLETWRSQQGTTVLGGDSCHAILPYMAQGLSMGLEDAAVLGYLLGRVTHKGQITKATHMYERLRVARTTRMREETHKHARHFHTAEPERRKERDAEFSRSFDPNSTWSHPKEQEWIWSYDAYKEAHEAYMTDPF</sequence>
<name>A0A439D505_9PEZI</name>
<comment type="caution">
    <text evidence="9">The sequence shown here is derived from an EMBL/GenBank/DDBJ whole genome shotgun (WGS) entry which is preliminary data.</text>
</comment>
<dbReference type="PANTHER" id="PTHR13789">
    <property type="entry name" value="MONOOXYGENASE"/>
    <property type="match status" value="1"/>
</dbReference>